<gene>
    <name evidence="1" type="ORF">QP858_02315</name>
</gene>
<evidence type="ECO:0000313" key="2">
    <source>
        <dbReference type="Proteomes" id="UP001225576"/>
    </source>
</evidence>
<proteinExistence type="predicted"/>
<dbReference type="RefSeq" id="WP_068538422.1">
    <property type="nucleotide sequence ID" value="NZ_CAUPHE010000007.1"/>
</dbReference>
<dbReference type="Proteomes" id="UP001225576">
    <property type="component" value="Unassembled WGS sequence"/>
</dbReference>
<dbReference type="AlphaFoldDB" id="A0AAW6ZC54"/>
<organism evidence="1 2">
    <name type="scientific">Trueperella bernardiae</name>
    <dbReference type="NCBI Taxonomy" id="59561"/>
    <lineage>
        <taxon>Bacteria</taxon>
        <taxon>Bacillati</taxon>
        <taxon>Actinomycetota</taxon>
        <taxon>Actinomycetes</taxon>
        <taxon>Actinomycetales</taxon>
        <taxon>Actinomycetaceae</taxon>
        <taxon>Trueperella</taxon>
    </lineage>
</organism>
<reference evidence="1" key="1">
    <citation type="submission" date="2023-05" db="EMBL/GenBank/DDBJ databases">
        <title>Genomic Catalog of Human Bladder Bacteria.</title>
        <authorList>
            <person name="Du J."/>
        </authorList>
    </citation>
    <scope>NUCLEOTIDE SEQUENCE</scope>
    <source>
        <strain evidence="1">UMB1304A</strain>
    </source>
</reference>
<comment type="caution">
    <text evidence="1">The sequence shown here is derived from an EMBL/GenBank/DDBJ whole genome shotgun (WGS) entry which is preliminary data.</text>
</comment>
<name>A0AAW6ZC54_9ACTO</name>
<evidence type="ECO:0008006" key="3">
    <source>
        <dbReference type="Google" id="ProtNLM"/>
    </source>
</evidence>
<dbReference type="EMBL" id="JASPDQ010000003">
    <property type="protein sequence ID" value="MDK8601292.1"/>
    <property type="molecule type" value="Genomic_DNA"/>
</dbReference>
<protein>
    <recommendedName>
        <fullName evidence="3">DUF4439 domain-containing protein</fullName>
    </recommendedName>
</protein>
<accession>A0AAW6ZC54</accession>
<evidence type="ECO:0000313" key="1">
    <source>
        <dbReference type="EMBL" id="MDK8601292.1"/>
    </source>
</evidence>
<sequence length="275" mass="28730">MAHRQGSTLAFIGTLLLGIALFALVMVVMGAHLDRDVSPAPASDAEVERQMLAARATVISDDPAFADVAAHWAEALGGVWVPWPDGAPEGYTNPVEPYVAGSDTHAELLELSRAALDSSLGPIATSVGISALTLGATDADQCGEYELSDLARSLNSGVSVANIETARQWLEWHAATIPAGQRDAELARIDELTDLLDAQLASGAPDDRPVIAPEPEGPYVEDAFNLLIDQLAFSATQADPAGKQAIASFVCHMAKTPDAPLIEALPGIEFANAEG</sequence>